<accession>A0ABY4CB01</accession>
<dbReference type="EMBL" id="CP093442">
    <property type="protein sequence ID" value="UOF02028.1"/>
    <property type="molecule type" value="Genomic_DNA"/>
</dbReference>
<evidence type="ECO:0000313" key="2">
    <source>
        <dbReference type="EMBL" id="UOF02028.1"/>
    </source>
</evidence>
<evidence type="ECO:0008006" key="4">
    <source>
        <dbReference type="Google" id="ProtNLM"/>
    </source>
</evidence>
<dbReference type="Proteomes" id="UP000830116">
    <property type="component" value="Chromosome"/>
</dbReference>
<dbReference type="RefSeq" id="WP_243538646.1">
    <property type="nucleotide sequence ID" value="NZ_CP093442.1"/>
</dbReference>
<sequence>MSKQALKILSLLSILLMTACSPMEGQSLLTNERSDDSSHTLDKTPKSEELYLKSYSPTINTIAGQAKAEVSGECYISTYPNHKIVALENGVQLDIVDLNPTTDANGRFAVCKNGKFNLAINTSALAGGIHSIRLLLQAYDENGAVVVNDAQGASAITLTK</sequence>
<feature type="chain" id="PRO_5045228237" description="Lipoprotein" evidence="1">
    <location>
        <begin position="26"/>
        <end position="160"/>
    </location>
</feature>
<proteinExistence type="predicted"/>
<dbReference type="PROSITE" id="PS51257">
    <property type="entry name" value="PROKAR_LIPOPROTEIN"/>
    <property type="match status" value="1"/>
</dbReference>
<gene>
    <name evidence="2" type="ORF">MNR06_03550</name>
</gene>
<name>A0ABY4CB01_9BACT</name>
<organism evidence="2 3">
    <name type="scientific">Bdellovibrio reynosensis</name>
    <dbReference type="NCBI Taxonomy" id="2835041"/>
    <lineage>
        <taxon>Bacteria</taxon>
        <taxon>Pseudomonadati</taxon>
        <taxon>Bdellovibrionota</taxon>
        <taxon>Bdellovibrionia</taxon>
        <taxon>Bdellovibrionales</taxon>
        <taxon>Pseudobdellovibrionaceae</taxon>
        <taxon>Bdellovibrio</taxon>
    </lineage>
</organism>
<evidence type="ECO:0000256" key="1">
    <source>
        <dbReference type="SAM" id="SignalP"/>
    </source>
</evidence>
<keyword evidence="3" id="KW-1185">Reference proteome</keyword>
<feature type="signal peptide" evidence="1">
    <location>
        <begin position="1"/>
        <end position="25"/>
    </location>
</feature>
<evidence type="ECO:0000313" key="3">
    <source>
        <dbReference type="Proteomes" id="UP000830116"/>
    </source>
</evidence>
<reference evidence="2" key="1">
    <citation type="submission" date="2022-03" db="EMBL/GenBank/DDBJ databases">
        <title>Genome Identification and Characterization of new species Bdellovibrio reynosense LBG001 sp. nov. from a Mexico soil sample.</title>
        <authorList>
            <person name="Camilli A."/>
            <person name="Ajao Y."/>
            <person name="Guo X."/>
        </authorList>
    </citation>
    <scope>NUCLEOTIDE SEQUENCE</scope>
    <source>
        <strain evidence="2">LBG001</strain>
    </source>
</reference>
<protein>
    <recommendedName>
        <fullName evidence="4">Lipoprotein</fullName>
    </recommendedName>
</protein>
<keyword evidence="1" id="KW-0732">Signal</keyword>